<name>A0ABP9YHY3_9FUNG</name>
<evidence type="ECO:0000256" key="1">
    <source>
        <dbReference type="SAM" id="MobiDB-lite"/>
    </source>
</evidence>
<keyword evidence="3" id="KW-1185">Reference proteome</keyword>
<accession>A0ABP9YHY3</accession>
<sequence length="386" mass="43213">MSSQLIKQMSKNAKKKQLIELKLNEKELAEVDASVSKAKRKSDRIAEKTKTKSVKPFGRDNVRINGLPGTLGDNLLRLGSEIVVSDKKSQYFSQISLLGTKIQSYFNKYKYTVEDTYNLKQNKQLIQWGDTVSLSCKKSKLMFKLDVRILAEKDGTEFDLANGEIASVSGSTKSKYYKDALKLALSSKQHLNHILSSLPNITAEEIASIKLPIIQIMGLTVHISCLSVVDKNLYVLQDVYSFNYPKNIKEIKGGAIGRMMTGLLLIDEMINNIDDTYENLICNTGDKIEDIKNEKKKKKVINISDEFTSAVNWSSSFCRGGDKDDEEEEEEEEEDNGGDDEDEEDDEEESSEDDDEDHDDDSGDDDSGDDDSGDDDVSLTDSGDEN</sequence>
<evidence type="ECO:0000313" key="2">
    <source>
        <dbReference type="EMBL" id="GAA5806062.1"/>
    </source>
</evidence>
<dbReference type="Proteomes" id="UP001476247">
    <property type="component" value="Unassembled WGS sequence"/>
</dbReference>
<comment type="caution">
    <text evidence="2">The sequence shown here is derived from an EMBL/GenBank/DDBJ whole genome shotgun (WGS) entry which is preliminary data.</text>
</comment>
<organism evidence="2 3">
    <name type="scientific">Helicostylum pulchrum</name>
    <dbReference type="NCBI Taxonomy" id="562976"/>
    <lineage>
        <taxon>Eukaryota</taxon>
        <taxon>Fungi</taxon>
        <taxon>Fungi incertae sedis</taxon>
        <taxon>Mucoromycota</taxon>
        <taxon>Mucoromycotina</taxon>
        <taxon>Mucoromycetes</taxon>
        <taxon>Mucorales</taxon>
        <taxon>Mucorineae</taxon>
        <taxon>Mucoraceae</taxon>
        <taxon>Helicostylum</taxon>
    </lineage>
</organism>
<feature type="compositionally biased region" description="Acidic residues" evidence="1">
    <location>
        <begin position="323"/>
        <end position="386"/>
    </location>
</feature>
<proteinExistence type="predicted"/>
<evidence type="ECO:0000313" key="3">
    <source>
        <dbReference type="Proteomes" id="UP001476247"/>
    </source>
</evidence>
<reference evidence="2 3" key="1">
    <citation type="submission" date="2024-04" db="EMBL/GenBank/DDBJ databases">
        <title>genome sequences of Mucor flavus KT1a and Helicostylum pulchrum KT1b strains isolation_sourced from the surface of a dry-aged beef.</title>
        <authorList>
            <person name="Toyotome T."/>
            <person name="Hosono M."/>
            <person name="Torimaru M."/>
            <person name="Fukuda K."/>
            <person name="Mikami N."/>
        </authorList>
    </citation>
    <scope>NUCLEOTIDE SEQUENCE [LARGE SCALE GENOMIC DNA]</scope>
    <source>
        <strain evidence="2 3">KT1b</strain>
    </source>
</reference>
<protein>
    <submittedName>
        <fullName evidence="2">Uncharacterized protein</fullName>
    </submittedName>
</protein>
<feature type="region of interest" description="Disordered" evidence="1">
    <location>
        <begin position="315"/>
        <end position="386"/>
    </location>
</feature>
<dbReference type="EMBL" id="BAABUJ010000056">
    <property type="protein sequence ID" value="GAA5806062.1"/>
    <property type="molecule type" value="Genomic_DNA"/>
</dbReference>
<gene>
    <name evidence="2" type="ORF">HPULCUR_011590</name>
</gene>